<dbReference type="CDD" id="cd00431">
    <property type="entry name" value="cysteine_hydrolases"/>
    <property type="match status" value="1"/>
</dbReference>
<dbReference type="GO" id="GO:0016787">
    <property type="term" value="F:hydrolase activity"/>
    <property type="evidence" value="ECO:0007669"/>
    <property type="project" value="UniProtKB-KW"/>
</dbReference>
<keyword evidence="4" id="KW-1185">Reference proteome</keyword>
<name>A0A1H2XI47_9PSED</name>
<organism evidence="3 4">
    <name type="scientific">Pseudomonas kuykendallii</name>
    <dbReference type="NCBI Taxonomy" id="1007099"/>
    <lineage>
        <taxon>Bacteria</taxon>
        <taxon>Pseudomonadati</taxon>
        <taxon>Pseudomonadota</taxon>
        <taxon>Gammaproteobacteria</taxon>
        <taxon>Pseudomonadales</taxon>
        <taxon>Pseudomonadaceae</taxon>
        <taxon>Pseudomonas</taxon>
    </lineage>
</organism>
<dbReference type="OrthoDB" id="9807387at2"/>
<dbReference type="RefSeq" id="WP_090227039.1">
    <property type="nucleotide sequence ID" value="NZ_FNNU01000002.1"/>
</dbReference>
<gene>
    <name evidence="3" type="ORF">SAMN05216287_1914</name>
</gene>
<dbReference type="InterPro" id="IPR036380">
    <property type="entry name" value="Isochorismatase-like_sf"/>
</dbReference>
<accession>A0A1H2XI47</accession>
<dbReference type="STRING" id="1007099.SAMN05216287_1914"/>
<dbReference type="InterPro" id="IPR050272">
    <property type="entry name" value="Isochorismatase-like_hydrls"/>
</dbReference>
<keyword evidence="1" id="KW-0378">Hydrolase</keyword>
<evidence type="ECO:0000313" key="3">
    <source>
        <dbReference type="EMBL" id="SDW92490.1"/>
    </source>
</evidence>
<evidence type="ECO:0000259" key="2">
    <source>
        <dbReference type="Pfam" id="PF00857"/>
    </source>
</evidence>
<reference evidence="4" key="1">
    <citation type="submission" date="2016-10" db="EMBL/GenBank/DDBJ databases">
        <authorList>
            <person name="Varghese N."/>
            <person name="Submissions S."/>
        </authorList>
    </citation>
    <scope>NUCLEOTIDE SEQUENCE [LARGE SCALE GENOMIC DNA]</scope>
    <source>
        <strain evidence="4">NRRL B-59562</strain>
    </source>
</reference>
<sequence>MTTAFIGLDYIVDITHPSGRMAAAAQQVIDRDVIAKANHALAIARRKGWLSVLVKVGFDKGYPNLPRHSRLFGKAKEMGVLEIGSPGTEFHPVLESALADMVLVKPRVNAFHGTGLEPALRARGVTRVVLAGVSTAMAIQSAARDAHDRDFEVLILEEACAAATLADHVDSIRLLGSIASVVTLEQLAQLD</sequence>
<feature type="domain" description="Isochorismatase-like" evidence="2">
    <location>
        <begin position="3"/>
        <end position="185"/>
    </location>
</feature>
<dbReference type="SUPFAM" id="SSF52499">
    <property type="entry name" value="Isochorismatase-like hydrolases"/>
    <property type="match status" value="1"/>
</dbReference>
<protein>
    <submittedName>
        <fullName evidence="3">Nicotinamidase-related amidase</fullName>
    </submittedName>
</protein>
<evidence type="ECO:0000256" key="1">
    <source>
        <dbReference type="ARBA" id="ARBA00022801"/>
    </source>
</evidence>
<proteinExistence type="predicted"/>
<dbReference type="Gene3D" id="3.40.50.850">
    <property type="entry name" value="Isochorismatase-like"/>
    <property type="match status" value="1"/>
</dbReference>
<dbReference type="InterPro" id="IPR000868">
    <property type="entry name" value="Isochorismatase-like_dom"/>
</dbReference>
<dbReference type="PANTHER" id="PTHR43540">
    <property type="entry name" value="PEROXYUREIDOACRYLATE/UREIDOACRYLATE AMIDOHYDROLASE-RELATED"/>
    <property type="match status" value="1"/>
</dbReference>
<dbReference type="Proteomes" id="UP000243778">
    <property type="component" value="Unassembled WGS sequence"/>
</dbReference>
<dbReference type="AlphaFoldDB" id="A0A1H2XI47"/>
<evidence type="ECO:0000313" key="4">
    <source>
        <dbReference type="Proteomes" id="UP000243778"/>
    </source>
</evidence>
<dbReference type="Pfam" id="PF00857">
    <property type="entry name" value="Isochorismatase"/>
    <property type="match status" value="1"/>
</dbReference>
<dbReference type="PANTHER" id="PTHR43540:SF1">
    <property type="entry name" value="ISOCHORISMATASE HYDROLASE"/>
    <property type="match status" value="1"/>
</dbReference>
<dbReference type="EMBL" id="FNNU01000002">
    <property type="protein sequence ID" value="SDW92490.1"/>
    <property type="molecule type" value="Genomic_DNA"/>
</dbReference>